<gene>
    <name evidence="2" type="ORF">A6D92_13470</name>
</gene>
<dbReference type="Pfam" id="PF04964">
    <property type="entry name" value="Flp_Fap"/>
    <property type="match status" value="1"/>
</dbReference>
<accession>A0A1Y2T2S3</accession>
<sequence length="63" mass="6991">MSRIAKGFRRLVVRQEGQGMTEYGLIIALIAVVLITTLTGLNKALDKTFNKVTTQLNNTVNKK</sequence>
<dbReference type="RefSeq" id="WP_273378643.1">
    <property type="nucleotide sequence ID" value="NZ_JACSIR010000005.1"/>
</dbReference>
<keyword evidence="1" id="KW-0472">Membrane</keyword>
<name>A0A1Y2T2S3_SYMTR</name>
<organism evidence="2 3">
    <name type="scientific">Symbiobacterium thermophilum</name>
    <dbReference type="NCBI Taxonomy" id="2734"/>
    <lineage>
        <taxon>Bacteria</taxon>
        <taxon>Bacillati</taxon>
        <taxon>Bacillota</taxon>
        <taxon>Clostridia</taxon>
        <taxon>Eubacteriales</taxon>
        <taxon>Symbiobacteriaceae</taxon>
        <taxon>Symbiobacterium</taxon>
    </lineage>
</organism>
<dbReference type="AlphaFoldDB" id="A0A1Y2T2S3"/>
<dbReference type="EMBL" id="LWLV01001207">
    <property type="protein sequence ID" value="OTA40771.1"/>
    <property type="molecule type" value="Genomic_DNA"/>
</dbReference>
<evidence type="ECO:0000313" key="2">
    <source>
        <dbReference type="EMBL" id="OTA40771.1"/>
    </source>
</evidence>
<evidence type="ECO:0008006" key="4">
    <source>
        <dbReference type="Google" id="ProtNLM"/>
    </source>
</evidence>
<dbReference type="Proteomes" id="UP000194267">
    <property type="component" value="Unassembled WGS sequence"/>
</dbReference>
<keyword evidence="1" id="KW-1133">Transmembrane helix</keyword>
<feature type="transmembrane region" description="Helical" evidence="1">
    <location>
        <begin position="21"/>
        <end position="41"/>
    </location>
</feature>
<comment type="caution">
    <text evidence="2">The sequence shown here is derived from an EMBL/GenBank/DDBJ whole genome shotgun (WGS) entry which is preliminary data.</text>
</comment>
<reference evidence="3" key="1">
    <citation type="submission" date="2016-04" db="EMBL/GenBank/DDBJ databases">
        <authorList>
            <person name="Antunes L.P."/>
            <person name="Martins L.F."/>
            <person name="Pereira R.V."/>
            <person name="Thomas A.M."/>
            <person name="Barbosa D."/>
            <person name="Nascimento L."/>
            <person name="Silva G.M."/>
            <person name="Condomitti G.W."/>
            <person name="Digiampietri L.A."/>
            <person name="Lombardi K.C."/>
            <person name="Ramos P.L."/>
            <person name="Quaggio R.B."/>
            <person name="Oliveira J.C."/>
            <person name="Pascon R.C."/>
            <person name="Cruz J.B."/>
            <person name="Silva A.M."/>
            <person name="Setubal J.C."/>
        </authorList>
    </citation>
    <scope>NUCLEOTIDE SEQUENCE [LARGE SCALE GENOMIC DNA]</scope>
</reference>
<proteinExistence type="predicted"/>
<dbReference type="InterPro" id="IPR007047">
    <property type="entry name" value="Flp_Fap"/>
</dbReference>
<evidence type="ECO:0000313" key="3">
    <source>
        <dbReference type="Proteomes" id="UP000194267"/>
    </source>
</evidence>
<evidence type="ECO:0000256" key="1">
    <source>
        <dbReference type="SAM" id="Phobius"/>
    </source>
</evidence>
<keyword evidence="1" id="KW-0812">Transmembrane</keyword>
<protein>
    <recommendedName>
        <fullName evidence="4">Flp family type IVb pilin</fullName>
    </recommendedName>
</protein>